<dbReference type="SUPFAM" id="SSF56300">
    <property type="entry name" value="Metallo-dependent phosphatases"/>
    <property type="match status" value="1"/>
</dbReference>
<gene>
    <name evidence="3" type="ORF">THAR02_01964</name>
</gene>
<dbReference type="Pfam" id="PF00149">
    <property type="entry name" value="Metallophos"/>
    <property type="match status" value="1"/>
</dbReference>
<accession>A0A0F9XMY1</accession>
<evidence type="ECO:0000313" key="4">
    <source>
        <dbReference type="Proteomes" id="UP000034112"/>
    </source>
</evidence>
<dbReference type="CDD" id="cd07379">
    <property type="entry name" value="MPP_239FB"/>
    <property type="match status" value="1"/>
</dbReference>
<dbReference type="OMA" id="KVYASPW"/>
<organism evidence="3 4">
    <name type="scientific">Trichoderma harzianum</name>
    <name type="common">Hypocrea lixii</name>
    <dbReference type="NCBI Taxonomy" id="5544"/>
    <lineage>
        <taxon>Eukaryota</taxon>
        <taxon>Fungi</taxon>
        <taxon>Dikarya</taxon>
        <taxon>Ascomycota</taxon>
        <taxon>Pezizomycotina</taxon>
        <taxon>Sordariomycetes</taxon>
        <taxon>Hypocreomycetidae</taxon>
        <taxon>Hypocreales</taxon>
        <taxon>Hypocreaceae</taxon>
        <taxon>Trichoderma</taxon>
    </lineage>
</organism>
<dbReference type="OrthoDB" id="630188at2759"/>
<dbReference type="AlphaFoldDB" id="A0A0F9XMY1"/>
<dbReference type="Gene3D" id="3.60.21.10">
    <property type="match status" value="1"/>
</dbReference>
<reference evidence="4" key="1">
    <citation type="journal article" date="2015" name="Genome Announc.">
        <title>Draft whole-genome sequence of the biocontrol agent Trichoderma harzianum T6776.</title>
        <authorList>
            <person name="Baroncelli R."/>
            <person name="Piaggeschi G."/>
            <person name="Fiorini L."/>
            <person name="Bertolini E."/>
            <person name="Zapparata A."/>
            <person name="Pe M.E."/>
            <person name="Sarrocco S."/>
            <person name="Vannacci G."/>
        </authorList>
    </citation>
    <scope>NUCLEOTIDE SEQUENCE [LARGE SCALE GENOMIC DNA]</scope>
    <source>
        <strain evidence="4">T6776</strain>
    </source>
</reference>
<dbReference type="GO" id="GO:0016787">
    <property type="term" value="F:hydrolase activity"/>
    <property type="evidence" value="ECO:0007669"/>
    <property type="project" value="InterPro"/>
</dbReference>
<sequence>MLLSRWFRPSHSHAAWSLPRRNISCTYKPTSRHQQHNNKASTSTLASPTPTNPSFSENSESSPSPSSYNTAIPDDDSTKMPIPPLSPPSSPSSATIKTRILIISDTHSSVPQTKEDNPINTEDELETPRGKLYAPSGFRSPLTEADIVLHCGDLTKRGQPEEIRKTFSMLRKLSAPLKLVIAGNHDLMLDKMFYEERYGGEELEYEEVNQIIKEAEEDGVKYLTEGTYDLDLSNGSRLRIFASPNTPAYGYWAFQYEAGEHNFDIPADVDIAMTHGPPLGILDQTRGNNNAGCGNLFRSIHRAKPKIHCFGHIHEAWGAHLIRWKTDADIPGFQEDDAQQQTAGSQPIISPATAADWENSRLIYTLTPPPISIPTNDSVVGREDQNLLELSKDRGCYLDLTEGENMLKQGEETLFINASIMSIRYRPSQMPWVIDIDLPRTTS</sequence>
<dbReference type="InterPro" id="IPR004843">
    <property type="entry name" value="Calcineurin-like_PHP"/>
</dbReference>
<evidence type="ECO:0000256" key="1">
    <source>
        <dbReference type="SAM" id="MobiDB-lite"/>
    </source>
</evidence>
<feature type="region of interest" description="Disordered" evidence="1">
    <location>
        <begin position="28"/>
        <end position="126"/>
    </location>
</feature>
<dbReference type="Proteomes" id="UP000034112">
    <property type="component" value="Unassembled WGS sequence"/>
</dbReference>
<feature type="compositionally biased region" description="Low complexity" evidence="1">
    <location>
        <begin position="41"/>
        <end position="67"/>
    </location>
</feature>
<evidence type="ECO:0000259" key="2">
    <source>
        <dbReference type="Pfam" id="PF00149"/>
    </source>
</evidence>
<dbReference type="EMBL" id="JOKZ01000037">
    <property type="protein sequence ID" value="KKP05925.1"/>
    <property type="molecule type" value="Genomic_DNA"/>
</dbReference>
<dbReference type="InterPro" id="IPR029052">
    <property type="entry name" value="Metallo-depent_PP-like"/>
</dbReference>
<dbReference type="InterPro" id="IPR051693">
    <property type="entry name" value="UPF0046_metallophosphoest"/>
</dbReference>
<comment type="caution">
    <text evidence="3">The sequence shown here is derived from an EMBL/GenBank/DDBJ whole genome shotgun (WGS) entry which is preliminary data.</text>
</comment>
<proteinExistence type="predicted"/>
<name>A0A0F9XMY1_TRIHA</name>
<protein>
    <recommendedName>
        <fullName evidence="2">Calcineurin-like phosphoesterase domain-containing protein</fullName>
    </recommendedName>
</protein>
<dbReference type="PANTHER" id="PTHR12905">
    <property type="entry name" value="METALLOPHOSPHOESTERASE"/>
    <property type="match status" value="1"/>
</dbReference>
<evidence type="ECO:0000313" key="3">
    <source>
        <dbReference type="EMBL" id="KKP05925.1"/>
    </source>
</evidence>
<dbReference type="PANTHER" id="PTHR12905:SF0">
    <property type="entry name" value="CALCINEURIN-LIKE PHOSPHOESTERASE DOMAIN-CONTAINING PROTEIN"/>
    <property type="match status" value="1"/>
</dbReference>
<feature type="domain" description="Calcineurin-like phosphoesterase" evidence="2">
    <location>
        <begin position="99"/>
        <end position="315"/>
    </location>
</feature>
<feature type="compositionally biased region" description="Pro residues" evidence="1">
    <location>
        <begin position="81"/>
        <end position="90"/>
    </location>
</feature>